<reference evidence="11 12" key="1">
    <citation type="journal article" date="2011" name="J. Bacteriol.">
        <title>Genome sequence of the mercury-methylating and pleomorphic Desulfovibrio africanus Strain Walvis Bay.</title>
        <authorList>
            <person name="Brown S.D."/>
            <person name="Wall J.D."/>
            <person name="Kucken A.M."/>
            <person name="Gilmour C.C."/>
            <person name="Podar M."/>
            <person name="Brandt C.C."/>
            <person name="Teshima H."/>
            <person name="Detter J.C."/>
            <person name="Han C.S."/>
            <person name="Land M.L."/>
            <person name="Lucas S."/>
            <person name="Han J."/>
            <person name="Pennacchio L."/>
            <person name="Nolan M."/>
            <person name="Pitluck S."/>
            <person name="Woyke T."/>
            <person name="Goodwin L."/>
            <person name="Palumbo A.V."/>
            <person name="Elias D.A."/>
        </authorList>
    </citation>
    <scope>NUCLEOTIDE SEQUENCE [LARGE SCALE GENOMIC DNA]</scope>
    <source>
        <strain evidence="11 12">Walvis Bay</strain>
    </source>
</reference>
<comment type="subcellular location">
    <subcellularLocation>
        <location evidence="1">Cell membrane</location>
        <topology evidence="1">Multi-pass membrane protein</topology>
    </subcellularLocation>
</comment>
<evidence type="ECO:0000256" key="6">
    <source>
        <dbReference type="ARBA" id="ARBA00022989"/>
    </source>
</evidence>
<evidence type="ECO:0000256" key="8">
    <source>
        <dbReference type="ARBA" id="ARBA00023136"/>
    </source>
</evidence>
<dbReference type="Pfam" id="PF01554">
    <property type="entry name" value="MatE"/>
    <property type="match status" value="2"/>
</dbReference>
<dbReference type="GO" id="GO:0015297">
    <property type="term" value="F:antiporter activity"/>
    <property type="evidence" value="ECO:0007669"/>
    <property type="project" value="UniProtKB-KW"/>
</dbReference>
<dbReference type="GO" id="GO:0042910">
    <property type="term" value="F:xenobiotic transmembrane transporter activity"/>
    <property type="evidence" value="ECO:0007669"/>
    <property type="project" value="InterPro"/>
</dbReference>
<feature type="transmembrane region" description="Helical" evidence="10">
    <location>
        <begin position="57"/>
        <end position="80"/>
    </location>
</feature>
<dbReference type="PANTHER" id="PTHR43298">
    <property type="entry name" value="MULTIDRUG RESISTANCE PROTEIN NORM-RELATED"/>
    <property type="match status" value="1"/>
</dbReference>
<accession>F3YYJ5</accession>
<keyword evidence="6 10" id="KW-1133">Transmembrane helix</keyword>
<evidence type="ECO:0000256" key="4">
    <source>
        <dbReference type="ARBA" id="ARBA00022475"/>
    </source>
</evidence>
<dbReference type="HOGENOM" id="CLU_012893_5_3_7"/>
<keyword evidence="8 10" id="KW-0472">Membrane</keyword>
<feature type="transmembrane region" description="Helical" evidence="10">
    <location>
        <begin position="92"/>
        <end position="117"/>
    </location>
</feature>
<dbReference type="GO" id="GO:0005886">
    <property type="term" value="C:plasma membrane"/>
    <property type="evidence" value="ECO:0007669"/>
    <property type="project" value="UniProtKB-SubCell"/>
</dbReference>
<feature type="transmembrane region" description="Helical" evidence="10">
    <location>
        <begin position="166"/>
        <end position="188"/>
    </location>
</feature>
<dbReference type="eggNOG" id="COG0534">
    <property type="taxonomic scope" value="Bacteria"/>
</dbReference>
<keyword evidence="12" id="KW-1185">Reference proteome</keyword>
<dbReference type="AlphaFoldDB" id="F3YYJ5"/>
<evidence type="ECO:0000256" key="9">
    <source>
        <dbReference type="ARBA" id="ARBA00031636"/>
    </source>
</evidence>
<evidence type="ECO:0000256" key="7">
    <source>
        <dbReference type="ARBA" id="ARBA00023065"/>
    </source>
</evidence>
<dbReference type="InterPro" id="IPR002528">
    <property type="entry name" value="MATE_fam"/>
</dbReference>
<proteinExistence type="predicted"/>
<protein>
    <recommendedName>
        <fullName evidence="9">Multidrug-efflux transporter</fullName>
    </recommendedName>
</protein>
<evidence type="ECO:0000256" key="2">
    <source>
        <dbReference type="ARBA" id="ARBA00022448"/>
    </source>
</evidence>
<feature type="transmembrane region" description="Helical" evidence="10">
    <location>
        <begin position="256"/>
        <end position="273"/>
    </location>
</feature>
<dbReference type="GO" id="GO:0006811">
    <property type="term" value="P:monoatomic ion transport"/>
    <property type="evidence" value="ECO:0007669"/>
    <property type="project" value="UniProtKB-KW"/>
</dbReference>
<feature type="transmembrane region" description="Helical" evidence="10">
    <location>
        <begin position="137"/>
        <end position="159"/>
    </location>
</feature>
<dbReference type="RefSeq" id="WP_014260449.1">
    <property type="nucleotide sequence ID" value="NC_016629.1"/>
</dbReference>
<dbReference type="Proteomes" id="UP000007844">
    <property type="component" value="Chromosome"/>
</dbReference>
<gene>
    <name evidence="11" type="ORF">Desaf_2425</name>
</gene>
<keyword evidence="4" id="KW-1003">Cell membrane</keyword>
<dbReference type="InterPro" id="IPR048279">
    <property type="entry name" value="MdtK-like"/>
</dbReference>
<dbReference type="InterPro" id="IPR050222">
    <property type="entry name" value="MATE_MdtK"/>
</dbReference>
<dbReference type="STRING" id="690850.Desaf_2425"/>
<evidence type="ECO:0000256" key="3">
    <source>
        <dbReference type="ARBA" id="ARBA00022449"/>
    </source>
</evidence>
<name>F3YYJ5_DESAF</name>
<feature type="transmembrane region" description="Helical" evidence="10">
    <location>
        <begin position="394"/>
        <end position="415"/>
    </location>
</feature>
<evidence type="ECO:0000313" key="11">
    <source>
        <dbReference type="EMBL" id="EGJ50749.1"/>
    </source>
</evidence>
<keyword evidence="2" id="KW-0813">Transport</keyword>
<feature type="transmembrane region" description="Helical" evidence="10">
    <location>
        <begin position="427"/>
        <end position="447"/>
    </location>
</feature>
<dbReference type="PIRSF" id="PIRSF006603">
    <property type="entry name" value="DinF"/>
    <property type="match status" value="1"/>
</dbReference>
<evidence type="ECO:0000256" key="10">
    <source>
        <dbReference type="SAM" id="Phobius"/>
    </source>
</evidence>
<dbReference type="NCBIfam" id="TIGR00797">
    <property type="entry name" value="matE"/>
    <property type="match status" value="1"/>
</dbReference>
<feature type="transmembrane region" description="Helical" evidence="10">
    <location>
        <begin position="325"/>
        <end position="346"/>
    </location>
</feature>
<keyword evidence="7" id="KW-0406">Ion transport</keyword>
<evidence type="ECO:0000256" key="1">
    <source>
        <dbReference type="ARBA" id="ARBA00004651"/>
    </source>
</evidence>
<feature type="transmembrane region" description="Helical" evidence="10">
    <location>
        <begin position="366"/>
        <end position="387"/>
    </location>
</feature>
<dbReference type="CDD" id="cd13137">
    <property type="entry name" value="MATE_NorM_like"/>
    <property type="match status" value="1"/>
</dbReference>
<sequence length="473" mass="51580">MVKSVRTPVLPRTAAWRDIWSLAWPQTLLMFCNFLIGFVDVWVAGRIGSDVQASMGMINQLLFFFLVVATAVANGSVAAISQSMGAGLPRRALRYTGLVLEAGLVMGLAIFALGMFIDDGLLALLQVPDGLRPITSYFLDVYLLLLPVYYLFLITHAVFRAQRMVFVPLFSGIITALVNTVADLGLGLGMWGLPNLGYQGVAWATFFSVSCGTLFNLFVLWRRGLLRRESFAPWCWIRQAWPYLFRVAWPGGLMQVVWQSAYLALFAVTGSLPHENVAALAGMSAGMRVEAGLFLPGFAFNMTASILVGEYLGAGRPDMAKRATYRILGVGVAVLTLVAVGVWLVMEPLAAFVAPDPAVQAQAMGYLRWNLLAIPFTLTSMILAGALAGAGATIYNLLAFGCAAWLVRVPTAYILGHHVLGDSTGVWISMFVSQVFQSSLALGIFHFRDWSKFAMRRRKTLTGATNGTQLRTH</sequence>
<organism evidence="11 12">
    <name type="scientific">Desulfocurvibacter africanus subsp. africanus str. Walvis Bay</name>
    <dbReference type="NCBI Taxonomy" id="690850"/>
    <lineage>
        <taxon>Bacteria</taxon>
        <taxon>Pseudomonadati</taxon>
        <taxon>Thermodesulfobacteriota</taxon>
        <taxon>Desulfovibrionia</taxon>
        <taxon>Desulfovibrionales</taxon>
        <taxon>Desulfovibrionaceae</taxon>
        <taxon>Desulfocurvibacter</taxon>
    </lineage>
</organism>
<keyword evidence="3" id="KW-0050">Antiport</keyword>
<dbReference type="KEGG" id="daf:Desaf_2425"/>
<feature type="transmembrane region" description="Helical" evidence="10">
    <location>
        <begin position="293"/>
        <end position="313"/>
    </location>
</feature>
<feature type="transmembrane region" description="Helical" evidence="10">
    <location>
        <begin position="200"/>
        <end position="221"/>
    </location>
</feature>
<keyword evidence="5 10" id="KW-0812">Transmembrane</keyword>
<dbReference type="EMBL" id="CP003221">
    <property type="protein sequence ID" value="EGJ50749.1"/>
    <property type="molecule type" value="Genomic_DNA"/>
</dbReference>
<evidence type="ECO:0000313" key="12">
    <source>
        <dbReference type="Proteomes" id="UP000007844"/>
    </source>
</evidence>
<feature type="transmembrane region" description="Helical" evidence="10">
    <location>
        <begin position="21"/>
        <end position="45"/>
    </location>
</feature>
<dbReference type="PANTHER" id="PTHR43298:SF2">
    <property type="entry name" value="FMN_FAD EXPORTER YEEO-RELATED"/>
    <property type="match status" value="1"/>
</dbReference>
<evidence type="ECO:0000256" key="5">
    <source>
        <dbReference type="ARBA" id="ARBA00022692"/>
    </source>
</evidence>